<keyword evidence="2" id="KW-0539">Nucleus</keyword>
<dbReference type="GO" id="GO:0005634">
    <property type="term" value="C:nucleus"/>
    <property type="evidence" value="ECO:0007669"/>
    <property type="project" value="UniProtKB-SubCell"/>
</dbReference>
<evidence type="ECO:0000256" key="2">
    <source>
        <dbReference type="ARBA" id="ARBA00023242"/>
    </source>
</evidence>
<protein>
    <recommendedName>
        <fullName evidence="3">Plant bHLH transcription factor ACT-like domain-containing protein</fullName>
    </recommendedName>
</protein>
<comment type="subcellular location">
    <subcellularLocation>
        <location evidence="1">Nucleus</location>
    </subcellularLocation>
</comment>
<evidence type="ECO:0000313" key="4">
    <source>
        <dbReference type="EMBL" id="THG16596.1"/>
    </source>
</evidence>
<gene>
    <name evidence="4" type="ORF">TEA_014459</name>
</gene>
<dbReference type="Pfam" id="PF22754">
    <property type="entry name" value="bHLH-TF_ACT-like_plant"/>
    <property type="match status" value="1"/>
</dbReference>
<organism evidence="4 5">
    <name type="scientific">Camellia sinensis var. sinensis</name>
    <name type="common">China tea</name>
    <dbReference type="NCBI Taxonomy" id="542762"/>
    <lineage>
        <taxon>Eukaryota</taxon>
        <taxon>Viridiplantae</taxon>
        <taxon>Streptophyta</taxon>
        <taxon>Embryophyta</taxon>
        <taxon>Tracheophyta</taxon>
        <taxon>Spermatophyta</taxon>
        <taxon>Magnoliopsida</taxon>
        <taxon>eudicotyledons</taxon>
        <taxon>Gunneridae</taxon>
        <taxon>Pentapetalae</taxon>
        <taxon>asterids</taxon>
        <taxon>Ericales</taxon>
        <taxon>Theaceae</taxon>
        <taxon>Camellia</taxon>
    </lineage>
</organism>
<dbReference type="EMBL" id="SDRB02003990">
    <property type="protein sequence ID" value="THG16596.1"/>
    <property type="molecule type" value="Genomic_DNA"/>
</dbReference>
<evidence type="ECO:0000313" key="5">
    <source>
        <dbReference type="Proteomes" id="UP000306102"/>
    </source>
</evidence>
<evidence type="ECO:0000256" key="1">
    <source>
        <dbReference type="ARBA" id="ARBA00004123"/>
    </source>
</evidence>
<dbReference type="Proteomes" id="UP000306102">
    <property type="component" value="Unassembled WGS sequence"/>
</dbReference>
<keyword evidence="5" id="KW-1185">Reference proteome</keyword>
<sequence>MDLARIDRRRRERILWYWRRIRAHIKLRLIGKLPNLDLLAEDNNHMSGKAAAMVAAAVATLVAVRHLSHGRKEGGGLAAAAAAAAADGGDRESCRGDEAARTENRGGSGLVTAIYAGAGVEKKKKCPGLLVTILKAFEELGLDVLDANVSCSDNFRLEAVGGEEHSVAAFTRVLDEASVVLLFRDKVYLHPDKHIVAVHADVAQRKKRNWADMEPQFEKCGLMDVDQEDLMILVPPLFSIKDVPEKVV</sequence>
<comment type="caution">
    <text evidence="4">The sequence shown here is derived from an EMBL/GenBank/DDBJ whole genome shotgun (WGS) entry which is preliminary data.</text>
</comment>
<dbReference type="STRING" id="542762.A0A4S4EKS8"/>
<accession>A0A4S4EKS8</accession>
<dbReference type="AlphaFoldDB" id="A0A4S4EKS8"/>
<dbReference type="InterPro" id="IPR054502">
    <property type="entry name" value="bHLH-TF_ACT-like_plant"/>
</dbReference>
<proteinExistence type="predicted"/>
<feature type="domain" description="Plant bHLH transcription factor ACT-like" evidence="3">
    <location>
        <begin position="125"/>
        <end position="166"/>
    </location>
</feature>
<dbReference type="GO" id="GO:0080090">
    <property type="term" value="P:regulation of primary metabolic process"/>
    <property type="evidence" value="ECO:0007669"/>
    <property type="project" value="UniProtKB-ARBA"/>
</dbReference>
<evidence type="ECO:0000259" key="3">
    <source>
        <dbReference type="Pfam" id="PF22754"/>
    </source>
</evidence>
<reference evidence="4 5" key="1">
    <citation type="journal article" date="2018" name="Proc. Natl. Acad. Sci. U.S.A.">
        <title>Draft genome sequence of Camellia sinensis var. sinensis provides insights into the evolution of the tea genome and tea quality.</title>
        <authorList>
            <person name="Wei C."/>
            <person name="Yang H."/>
            <person name="Wang S."/>
            <person name="Zhao J."/>
            <person name="Liu C."/>
            <person name="Gao L."/>
            <person name="Xia E."/>
            <person name="Lu Y."/>
            <person name="Tai Y."/>
            <person name="She G."/>
            <person name="Sun J."/>
            <person name="Cao H."/>
            <person name="Tong W."/>
            <person name="Gao Q."/>
            <person name="Li Y."/>
            <person name="Deng W."/>
            <person name="Jiang X."/>
            <person name="Wang W."/>
            <person name="Chen Q."/>
            <person name="Zhang S."/>
            <person name="Li H."/>
            <person name="Wu J."/>
            <person name="Wang P."/>
            <person name="Li P."/>
            <person name="Shi C."/>
            <person name="Zheng F."/>
            <person name="Jian J."/>
            <person name="Huang B."/>
            <person name="Shan D."/>
            <person name="Shi M."/>
            <person name="Fang C."/>
            <person name="Yue Y."/>
            <person name="Li F."/>
            <person name="Li D."/>
            <person name="Wei S."/>
            <person name="Han B."/>
            <person name="Jiang C."/>
            <person name="Yin Y."/>
            <person name="Xia T."/>
            <person name="Zhang Z."/>
            <person name="Bennetzen J.L."/>
            <person name="Zhao S."/>
            <person name="Wan X."/>
        </authorList>
    </citation>
    <scope>NUCLEOTIDE SEQUENCE [LARGE SCALE GENOMIC DNA]</scope>
    <source>
        <strain evidence="5">cv. Shuchazao</strain>
        <tissue evidence="4">Leaf</tissue>
    </source>
</reference>
<name>A0A4S4EKS8_CAMSN</name>